<dbReference type="Proteomes" id="UP000824073">
    <property type="component" value="Unassembled WGS sequence"/>
</dbReference>
<name>A0A9D1LJD4_9CLOT</name>
<dbReference type="InterPro" id="IPR027417">
    <property type="entry name" value="P-loop_NTPase"/>
</dbReference>
<dbReference type="SUPFAM" id="SSF52540">
    <property type="entry name" value="P-loop containing nucleoside triphosphate hydrolases"/>
    <property type="match status" value="1"/>
</dbReference>
<comment type="caution">
    <text evidence="1">The sequence shown here is derived from an EMBL/GenBank/DDBJ whole genome shotgun (WGS) entry which is preliminary data.</text>
</comment>
<gene>
    <name evidence="1" type="ORF">IAB67_00660</name>
</gene>
<reference evidence="1" key="2">
    <citation type="journal article" date="2021" name="PeerJ">
        <title>Extensive microbial diversity within the chicken gut microbiome revealed by metagenomics and culture.</title>
        <authorList>
            <person name="Gilroy R."/>
            <person name="Ravi A."/>
            <person name="Getino M."/>
            <person name="Pursley I."/>
            <person name="Horton D.L."/>
            <person name="Alikhan N.F."/>
            <person name="Baker D."/>
            <person name="Gharbi K."/>
            <person name="Hall N."/>
            <person name="Watson M."/>
            <person name="Adriaenssens E.M."/>
            <person name="Foster-Nyarko E."/>
            <person name="Jarju S."/>
            <person name="Secka A."/>
            <person name="Antonio M."/>
            <person name="Oren A."/>
            <person name="Chaudhuri R.R."/>
            <person name="La Ragione R."/>
            <person name="Hildebrand F."/>
            <person name="Pallen M.J."/>
        </authorList>
    </citation>
    <scope>NUCLEOTIDE SEQUENCE</scope>
    <source>
        <strain evidence="1">CHK191-8634</strain>
    </source>
</reference>
<accession>A0A9D1LJD4</accession>
<reference evidence="1" key="1">
    <citation type="submission" date="2020-10" db="EMBL/GenBank/DDBJ databases">
        <authorList>
            <person name="Gilroy R."/>
        </authorList>
    </citation>
    <scope>NUCLEOTIDE SEQUENCE</scope>
    <source>
        <strain evidence="1">CHK191-8634</strain>
    </source>
</reference>
<protein>
    <recommendedName>
        <fullName evidence="3">Twitching motility protein PilT</fullName>
    </recommendedName>
</protein>
<organism evidence="1 2">
    <name type="scientific">Candidatus Ventrousia excrementavium</name>
    <dbReference type="NCBI Taxonomy" id="2840961"/>
    <lineage>
        <taxon>Bacteria</taxon>
        <taxon>Bacillati</taxon>
        <taxon>Bacillota</taxon>
        <taxon>Clostridia</taxon>
        <taxon>Eubacteriales</taxon>
        <taxon>Clostridiaceae</taxon>
        <taxon>Clostridiaceae incertae sedis</taxon>
        <taxon>Candidatus Ventrousia</taxon>
    </lineage>
</organism>
<proteinExistence type="predicted"/>
<evidence type="ECO:0000313" key="2">
    <source>
        <dbReference type="Proteomes" id="UP000824073"/>
    </source>
</evidence>
<dbReference type="AlphaFoldDB" id="A0A9D1LJD4"/>
<dbReference type="EMBL" id="DVMR01000008">
    <property type="protein sequence ID" value="HIU42793.1"/>
    <property type="molecule type" value="Genomic_DNA"/>
</dbReference>
<evidence type="ECO:0008006" key="3">
    <source>
        <dbReference type="Google" id="ProtNLM"/>
    </source>
</evidence>
<evidence type="ECO:0000313" key="1">
    <source>
        <dbReference type="EMBL" id="HIU42793.1"/>
    </source>
</evidence>
<sequence>MVKVIMGKRGSGKTKQVIDLVNRAVNEEAGNVVCIEKGQNLRFNIKYSAKLIDISEYPMQLGYESMFSFICGLYSGNYDITHVFIDSLYKITGTDDDAKADEFLDRLARFAEETGVKFTLTISDDIEHATEGIKKYLI</sequence>